<dbReference type="GO" id="GO:0003899">
    <property type="term" value="F:DNA-directed RNA polymerase activity"/>
    <property type="evidence" value="ECO:0007669"/>
    <property type="project" value="UniProtKB-UniRule"/>
</dbReference>
<dbReference type="HAMAP" id="MF_00864">
    <property type="entry name" value="RNApol_arch_Rpo4"/>
    <property type="match status" value="1"/>
</dbReference>
<dbReference type="Gene3D" id="6.10.140.10">
    <property type="match status" value="1"/>
</dbReference>
<dbReference type="RefSeq" id="WP_053968490.1">
    <property type="nucleotide sequence ID" value="NZ_LIUF01000004.1"/>
</dbReference>
<dbReference type="InterPro" id="IPR044876">
    <property type="entry name" value="HRDC_dom_sf"/>
</dbReference>
<dbReference type="Proteomes" id="UP000037729">
    <property type="component" value="Unassembled WGS sequence"/>
</dbReference>
<dbReference type="GO" id="GO:0000428">
    <property type="term" value="C:DNA-directed RNA polymerase complex"/>
    <property type="evidence" value="ECO:0007669"/>
    <property type="project" value="UniProtKB-KW"/>
</dbReference>
<keyword evidence="1 3" id="KW-0548">Nucleotidyltransferase</keyword>
<dbReference type="InterPro" id="IPR010924">
    <property type="entry name" value="Rpo4"/>
</dbReference>
<proteinExistence type="inferred from homology"/>
<keyword evidence="1 3" id="KW-0240">DNA-directed RNA polymerase</keyword>
<dbReference type="GO" id="GO:0006352">
    <property type="term" value="P:DNA-templated transcription initiation"/>
    <property type="evidence" value="ECO:0007669"/>
    <property type="project" value="InterPro"/>
</dbReference>
<evidence type="ECO:0000256" key="1">
    <source>
        <dbReference type="HAMAP-Rule" id="MF_00864"/>
    </source>
</evidence>
<keyword evidence="1" id="KW-0804">Transcription</keyword>
<dbReference type="NCBIfam" id="NF011550">
    <property type="entry name" value="PRK14981.1-1"/>
    <property type="match status" value="1"/>
</dbReference>
<dbReference type="EMBL" id="LIUF01000004">
    <property type="protein sequence ID" value="KOX92282.1"/>
    <property type="molecule type" value="Genomic_DNA"/>
</dbReference>
<evidence type="ECO:0000313" key="4">
    <source>
        <dbReference type="Proteomes" id="UP000037729"/>
    </source>
</evidence>
<dbReference type="PATRIC" id="fig|1705562.3.peg.3175"/>
<comment type="subunit">
    <text evidence="1">Part of the RNA polymerase complex. Forms a stalk with Rpo7 that extends from the main structure.</text>
</comment>
<name>A0A0M9AHT3_9EURY</name>
<accession>A0A0M9AHT3</accession>
<dbReference type="InterPro" id="IPR005574">
    <property type="entry name" value="Rpb4/RPC9"/>
</dbReference>
<evidence type="ECO:0000256" key="2">
    <source>
        <dbReference type="SAM" id="Coils"/>
    </source>
</evidence>
<dbReference type="STRING" id="1705562.AMS69_12960"/>
<comment type="caution">
    <text evidence="3">The sequence shown here is derived from an EMBL/GenBank/DDBJ whole genome shotgun (WGS) entry which is preliminary data.</text>
</comment>
<dbReference type="GO" id="GO:0000166">
    <property type="term" value="F:nucleotide binding"/>
    <property type="evidence" value="ECO:0007669"/>
    <property type="project" value="InterPro"/>
</dbReference>
<comment type="function">
    <text evidence="1">DNA-dependent RNA polymerase (RNAP) catalyzes the transcription of DNA into RNA using the four ribonucleoside triphosphates as substrates. This subunit is less well bound than the others.</text>
</comment>
<dbReference type="PANTHER" id="PTHR39646:SF1">
    <property type="entry name" value="DNA-DIRECTED RNA POLYMERASE SUBUNIT RPO4"/>
    <property type="match status" value="1"/>
</dbReference>
<keyword evidence="2" id="KW-0175">Coiled coil</keyword>
<comment type="subcellular location">
    <subcellularLocation>
        <location evidence="1">Cytoplasm</location>
    </subcellularLocation>
</comment>
<reference evidence="3 4" key="1">
    <citation type="submission" date="2015-08" db="EMBL/GenBank/DDBJ databases">
        <title>Genomes of Isolates from Cabo Rojo, PR.</title>
        <authorList>
            <person name="Sanchez-Nieves R.L."/>
            <person name="Montalvo-Rodriguez R."/>
        </authorList>
    </citation>
    <scope>NUCLEOTIDE SEQUENCE [LARGE SCALE GENOMIC DNA]</scope>
    <source>
        <strain evidence="3 4">SL3</strain>
    </source>
</reference>
<dbReference type="GO" id="GO:0005737">
    <property type="term" value="C:cytoplasm"/>
    <property type="evidence" value="ECO:0007669"/>
    <property type="project" value="UniProtKB-SubCell"/>
</dbReference>
<dbReference type="AlphaFoldDB" id="A0A0M9AHT3"/>
<keyword evidence="4" id="KW-1185">Reference proteome</keyword>
<dbReference type="PANTHER" id="PTHR39646">
    <property type="entry name" value="RNA POLYMERASE RPB4"/>
    <property type="match status" value="1"/>
</dbReference>
<dbReference type="SUPFAM" id="SSF47819">
    <property type="entry name" value="HRDC-like"/>
    <property type="match status" value="1"/>
</dbReference>
<dbReference type="Pfam" id="PF03874">
    <property type="entry name" value="RNA_pol_Rpb4"/>
    <property type="match status" value="1"/>
</dbReference>
<dbReference type="OrthoDB" id="25158at2157"/>
<feature type="coiled-coil region" evidence="2">
    <location>
        <begin position="15"/>
        <end position="42"/>
    </location>
</feature>
<keyword evidence="1 3" id="KW-0808">Transferase</keyword>
<dbReference type="Gene3D" id="1.10.150.80">
    <property type="entry name" value="HRDC domain"/>
    <property type="match status" value="1"/>
</dbReference>
<comment type="similarity">
    <text evidence="1">Belongs to the eukaryotic RPB4 RNA polymerase subunit family.</text>
</comment>
<sequence length="118" mass="13978">MTIFKEKVSEEFLTVAETKEILEDLEMERAAEEDREMRYELKRAIEHVNRFALLDPEESLQLVEELEELEKVDTPTAYKIANLRPLDRDELRAVFAQERYTLDGDELDEILNIVKQYA</sequence>
<comment type="catalytic activity">
    <reaction evidence="1">
        <text>RNA(n) + a ribonucleoside 5'-triphosphate = RNA(n+1) + diphosphate</text>
        <dbReference type="Rhea" id="RHEA:21248"/>
        <dbReference type="Rhea" id="RHEA-COMP:14527"/>
        <dbReference type="Rhea" id="RHEA-COMP:17342"/>
        <dbReference type="ChEBI" id="CHEBI:33019"/>
        <dbReference type="ChEBI" id="CHEBI:61557"/>
        <dbReference type="ChEBI" id="CHEBI:140395"/>
        <dbReference type="EC" id="2.7.7.6"/>
    </reaction>
</comment>
<evidence type="ECO:0000313" key="3">
    <source>
        <dbReference type="EMBL" id="KOX92282.1"/>
    </source>
</evidence>
<dbReference type="PIRSF" id="PIRSF005053">
    <property type="entry name" value="RNA_pol_F_arch"/>
    <property type="match status" value="1"/>
</dbReference>
<keyword evidence="1" id="KW-0963">Cytoplasm</keyword>
<organism evidence="3 4">
    <name type="scientific">Haloarcula rubripromontorii</name>
    <dbReference type="NCBI Taxonomy" id="1705562"/>
    <lineage>
        <taxon>Archaea</taxon>
        <taxon>Methanobacteriati</taxon>
        <taxon>Methanobacteriota</taxon>
        <taxon>Stenosarchaea group</taxon>
        <taxon>Halobacteria</taxon>
        <taxon>Halobacteriales</taxon>
        <taxon>Haloarculaceae</taxon>
        <taxon>Haloarcula</taxon>
    </lineage>
</organism>
<gene>
    <name evidence="1" type="primary">rpo4</name>
    <name evidence="1" type="synonym">rpoF</name>
    <name evidence="3" type="ORF">AMS69_12960</name>
</gene>
<dbReference type="InterPro" id="IPR010997">
    <property type="entry name" value="HRDC-like_sf"/>
</dbReference>
<protein>
    <recommendedName>
        <fullName evidence="1">DNA-directed RNA polymerase subunit Rpo4</fullName>
        <ecNumber evidence="1">2.7.7.6</ecNumber>
    </recommendedName>
    <alternativeName>
        <fullName evidence="1">DNA-directed RNA polymerase subunit F</fullName>
    </alternativeName>
</protein>
<dbReference type="EC" id="2.7.7.6" evidence="1"/>